<accession>A0AAE1AWY9</accession>
<evidence type="ECO:0000313" key="2">
    <source>
        <dbReference type="Proteomes" id="UP001283361"/>
    </source>
</evidence>
<dbReference type="AlphaFoldDB" id="A0AAE1AWY9"/>
<evidence type="ECO:0000313" key="1">
    <source>
        <dbReference type="EMBL" id="KAK3795229.1"/>
    </source>
</evidence>
<name>A0AAE1AWY9_9GAST</name>
<reference evidence="1" key="1">
    <citation type="journal article" date="2023" name="G3 (Bethesda)">
        <title>A reference genome for the long-term kleptoplast-retaining sea slug Elysia crispata morphotype clarki.</title>
        <authorList>
            <person name="Eastman K.E."/>
            <person name="Pendleton A.L."/>
            <person name="Shaikh M.A."/>
            <person name="Suttiyut T."/>
            <person name="Ogas R."/>
            <person name="Tomko P."/>
            <person name="Gavelis G."/>
            <person name="Widhalm J.R."/>
            <person name="Wisecaver J.H."/>
        </authorList>
    </citation>
    <scope>NUCLEOTIDE SEQUENCE</scope>
    <source>
        <strain evidence="1">ECLA1</strain>
    </source>
</reference>
<gene>
    <name evidence="1" type="ORF">RRG08_056289</name>
</gene>
<comment type="caution">
    <text evidence="1">The sequence shown here is derived from an EMBL/GenBank/DDBJ whole genome shotgun (WGS) entry which is preliminary data.</text>
</comment>
<sequence>MEQEASKRRLVVSYQTIFERVNLEGGAQFVPSHYLLVGLNHWWYLLTSHYRNSVLGDPEEAKCFGTNRRAGFKGEFLQKQPCERPLLPKGS</sequence>
<dbReference type="EMBL" id="JAWDGP010001077">
    <property type="protein sequence ID" value="KAK3795229.1"/>
    <property type="molecule type" value="Genomic_DNA"/>
</dbReference>
<protein>
    <submittedName>
        <fullName evidence="1">Uncharacterized protein</fullName>
    </submittedName>
</protein>
<proteinExistence type="predicted"/>
<organism evidence="1 2">
    <name type="scientific">Elysia crispata</name>
    <name type="common">lettuce slug</name>
    <dbReference type="NCBI Taxonomy" id="231223"/>
    <lineage>
        <taxon>Eukaryota</taxon>
        <taxon>Metazoa</taxon>
        <taxon>Spiralia</taxon>
        <taxon>Lophotrochozoa</taxon>
        <taxon>Mollusca</taxon>
        <taxon>Gastropoda</taxon>
        <taxon>Heterobranchia</taxon>
        <taxon>Euthyneura</taxon>
        <taxon>Panpulmonata</taxon>
        <taxon>Sacoglossa</taxon>
        <taxon>Placobranchoidea</taxon>
        <taxon>Plakobranchidae</taxon>
        <taxon>Elysia</taxon>
    </lineage>
</organism>
<keyword evidence="2" id="KW-1185">Reference proteome</keyword>
<dbReference type="Proteomes" id="UP001283361">
    <property type="component" value="Unassembled WGS sequence"/>
</dbReference>